<evidence type="ECO:0000259" key="1">
    <source>
        <dbReference type="PROSITE" id="PS51387"/>
    </source>
</evidence>
<dbReference type="RefSeq" id="XP_043168639.1">
    <property type="nucleotide sequence ID" value="XM_043312704.1"/>
</dbReference>
<protein>
    <recommendedName>
        <fullName evidence="1">FAD-binding PCMH-type domain-containing protein</fullName>
    </recommendedName>
</protein>
<proteinExistence type="predicted"/>
<keyword evidence="3" id="KW-1185">Reference proteome</keyword>
<feature type="domain" description="FAD-binding PCMH-type" evidence="1">
    <location>
        <begin position="35"/>
        <end position="137"/>
    </location>
</feature>
<dbReference type="InterPro" id="IPR036318">
    <property type="entry name" value="FAD-bd_PCMH-like_sf"/>
</dbReference>
<dbReference type="InterPro" id="IPR016169">
    <property type="entry name" value="FAD-bd_PCMH_sub2"/>
</dbReference>
<evidence type="ECO:0000313" key="3">
    <source>
        <dbReference type="Proteomes" id="UP000676310"/>
    </source>
</evidence>
<name>A0A8J2N5V1_9PLEO</name>
<accession>A0A8J2N5V1</accession>
<reference evidence="2" key="1">
    <citation type="submission" date="2021-05" db="EMBL/GenBank/DDBJ databases">
        <authorList>
            <person name="Stam R."/>
        </authorList>
    </citation>
    <scope>NUCLEOTIDE SEQUENCE</scope>
    <source>
        <strain evidence="2">CS162</strain>
    </source>
</reference>
<dbReference type="PROSITE" id="PS51387">
    <property type="entry name" value="FAD_PCMH"/>
    <property type="match status" value="1"/>
</dbReference>
<dbReference type="Pfam" id="PF01565">
    <property type="entry name" value="FAD_binding_4"/>
    <property type="match status" value="1"/>
</dbReference>
<dbReference type="InterPro" id="IPR006094">
    <property type="entry name" value="Oxid_FAD_bind_N"/>
</dbReference>
<evidence type="ECO:0000313" key="2">
    <source>
        <dbReference type="EMBL" id="CAG5158453.1"/>
    </source>
</evidence>
<dbReference type="GO" id="GO:0071949">
    <property type="term" value="F:FAD binding"/>
    <property type="evidence" value="ECO:0007669"/>
    <property type="project" value="InterPro"/>
</dbReference>
<dbReference type="InterPro" id="IPR016166">
    <property type="entry name" value="FAD-bd_PCMH"/>
</dbReference>
<dbReference type="SUPFAM" id="SSF56176">
    <property type="entry name" value="FAD-binding/transporter-associated domain-like"/>
    <property type="match status" value="1"/>
</dbReference>
<sequence length="137" mass="15338">MASIQGFQGNALIPNTKAYDRANNIYASSSFGKERDMNPGEIYQPSSIEDIRMIVKYANQVNKPIVIRTGGHQYSGASSTNLNGIQLDLKPTFRRPGVDQQLVNENGKVYMQSSVSWTMMELYDFLTADLGTIKFFD</sequence>
<gene>
    <name evidence="2" type="ORF">ALTATR162_LOCUS5087</name>
</gene>
<dbReference type="Proteomes" id="UP000676310">
    <property type="component" value="Unassembled WGS sequence"/>
</dbReference>
<dbReference type="GeneID" id="67016826"/>
<dbReference type="Gene3D" id="3.30.465.10">
    <property type="match status" value="1"/>
</dbReference>
<dbReference type="OrthoDB" id="3772943at2759"/>
<organism evidence="2 3">
    <name type="scientific">Alternaria atra</name>
    <dbReference type="NCBI Taxonomy" id="119953"/>
    <lineage>
        <taxon>Eukaryota</taxon>
        <taxon>Fungi</taxon>
        <taxon>Dikarya</taxon>
        <taxon>Ascomycota</taxon>
        <taxon>Pezizomycotina</taxon>
        <taxon>Dothideomycetes</taxon>
        <taxon>Pleosporomycetidae</taxon>
        <taxon>Pleosporales</taxon>
        <taxon>Pleosporineae</taxon>
        <taxon>Pleosporaceae</taxon>
        <taxon>Alternaria</taxon>
        <taxon>Alternaria sect. Ulocladioides</taxon>
    </lineage>
</organism>
<dbReference type="AlphaFoldDB" id="A0A8J2N5V1"/>
<comment type="caution">
    <text evidence="2">The sequence shown here is derived from an EMBL/GenBank/DDBJ whole genome shotgun (WGS) entry which is preliminary data.</text>
</comment>
<dbReference type="EMBL" id="CAJRGZ010000019">
    <property type="protein sequence ID" value="CAG5158453.1"/>
    <property type="molecule type" value="Genomic_DNA"/>
</dbReference>